<dbReference type="RefSeq" id="WP_144343824.1">
    <property type="nucleotide sequence ID" value="NZ_VMBP01000005.1"/>
</dbReference>
<evidence type="ECO:0000313" key="6">
    <source>
        <dbReference type="Proteomes" id="UP000315321"/>
    </source>
</evidence>
<dbReference type="GO" id="GO:0005524">
    <property type="term" value="F:ATP binding"/>
    <property type="evidence" value="ECO:0007669"/>
    <property type="project" value="UniProtKB-KW"/>
</dbReference>
<dbReference type="InterPro" id="IPR003593">
    <property type="entry name" value="AAA+_ATPase"/>
</dbReference>
<dbReference type="InterPro" id="IPR027417">
    <property type="entry name" value="P-loop_NTPase"/>
</dbReference>
<gene>
    <name evidence="5" type="ORF">FO470_15165</name>
</gene>
<dbReference type="PROSITE" id="PS50893">
    <property type="entry name" value="ABC_TRANSPORTER_2"/>
    <property type="match status" value="1"/>
</dbReference>
<accession>A0ABY3DN89</accession>
<dbReference type="CDD" id="cd03219">
    <property type="entry name" value="ABC_Mj1267_LivG_branched"/>
    <property type="match status" value="1"/>
</dbReference>
<dbReference type="EMBL" id="VMBP01000005">
    <property type="protein sequence ID" value="TSJ60898.1"/>
    <property type="molecule type" value="Genomic_DNA"/>
</dbReference>
<dbReference type="Pfam" id="PF00005">
    <property type="entry name" value="ABC_tran"/>
    <property type="match status" value="1"/>
</dbReference>
<dbReference type="InterPro" id="IPR051120">
    <property type="entry name" value="ABC_AA/LPS_Transport"/>
</dbReference>
<evidence type="ECO:0000259" key="4">
    <source>
        <dbReference type="PROSITE" id="PS50893"/>
    </source>
</evidence>
<sequence length="258" mass="27341">MSAPSPVLAVRGIAKSYGGVRALDGVSFEIAAGELLALIGPNGAGKSTCFNIVNGQLRPDAGTVHILGRDVTGLPPRRIAGLGVGRTFQVAAVFPSMTALENVQMALIAARRGVFGFWHPARRIAREEALALLEQTGMGAQAERPAAALAYGDVKRLELAMALAGEPKLLLMDEPTAGMAAGERREMIALVRRLTRARGLAVLFTEHSMDVVFGHADRAIVLARGRLIADGPVDAVRRDPLVREVYLGGTRPGREARP</sequence>
<evidence type="ECO:0000256" key="3">
    <source>
        <dbReference type="ARBA" id="ARBA00022840"/>
    </source>
</evidence>
<evidence type="ECO:0000256" key="1">
    <source>
        <dbReference type="ARBA" id="ARBA00022448"/>
    </source>
</evidence>
<dbReference type="InterPro" id="IPR032823">
    <property type="entry name" value="BCA_ABC_TP_C"/>
</dbReference>
<keyword evidence="3 5" id="KW-0067">ATP-binding</keyword>
<protein>
    <submittedName>
        <fullName evidence="5">ABC transporter ATP-binding protein</fullName>
    </submittedName>
</protein>
<keyword evidence="1" id="KW-0813">Transport</keyword>
<dbReference type="SMART" id="SM00382">
    <property type="entry name" value="AAA"/>
    <property type="match status" value="1"/>
</dbReference>
<dbReference type="PANTHER" id="PTHR45772:SF7">
    <property type="entry name" value="AMINO ACID ABC TRANSPORTER ATP-BINDING PROTEIN"/>
    <property type="match status" value="1"/>
</dbReference>
<evidence type="ECO:0000313" key="5">
    <source>
        <dbReference type="EMBL" id="TSJ60898.1"/>
    </source>
</evidence>
<dbReference type="Pfam" id="PF12399">
    <property type="entry name" value="BCA_ABC_TP_C"/>
    <property type="match status" value="1"/>
</dbReference>
<organism evidence="5 6">
    <name type="scientific">Ancylobacter moscoviensis</name>
    <dbReference type="NCBI Taxonomy" id="2597768"/>
    <lineage>
        <taxon>Bacteria</taxon>
        <taxon>Pseudomonadati</taxon>
        <taxon>Pseudomonadota</taxon>
        <taxon>Alphaproteobacteria</taxon>
        <taxon>Hyphomicrobiales</taxon>
        <taxon>Xanthobacteraceae</taxon>
        <taxon>Ancylobacter</taxon>
    </lineage>
</organism>
<reference evidence="5 6" key="1">
    <citation type="submission" date="2019-07" db="EMBL/GenBank/DDBJ databases">
        <authorList>
            <person name="Grouzdev D.S."/>
        </authorList>
    </citation>
    <scope>NUCLEOTIDE SEQUENCE [LARGE SCALE GENOMIC DNA]</scope>
    <source>
        <strain evidence="5 6">3C</strain>
    </source>
</reference>
<keyword evidence="2" id="KW-0547">Nucleotide-binding</keyword>
<dbReference type="SUPFAM" id="SSF52540">
    <property type="entry name" value="P-loop containing nucleoside triphosphate hydrolases"/>
    <property type="match status" value="1"/>
</dbReference>
<comment type="caution">
    <text evidence="5">The sequence shown here is derived from an EMBL/GenBank/DDBJ whole genome shotgun (WGS) entry which is preliminary data.</text>
</comment>
<dbReference type="PANTHER" id="PTHR45772">
    <property type="entry name" value="CONSERVED COMPONENT OF ABC TRANSPORTER FOR NATURAL AMINO ACIDS-RELATED"/>
    <property type="match status" value="1"/>
</dbReference>
<dbReference type="InterPro" id="IPR003439">
    <property type="entry name" value="ABC_transporter-like_ATP-bd"/>
</dbReference>
<feature type="domain" description="ABC transporter" evidence="4">
    <location>
        <begin position="8"/>
        <end position="249"/>
    </location>
</feature>
<dbReference type="Proteomes" id="UP000315321">
    <property type="component" value="Unassembled WGS sequence"/>
</dbReference>
<keyword evidence="6" id="KW-1185">Reference proteome</keyword>
<proteinExistence type="predicted"/>
<name>A0ABY3DN89_9HYPH</name>
<dbReference type="Gene3D" id="3.40.50.300">
    <property type="entry name" value="P-loop containing nucleotide triphosphate hydrolases"/>
    <property type="match status" value="1"/>
</dbReference>
<evidence type="ECO:0000256" key="2">
    <source>
        <dbReference type="ARBA" id="ARBA00022741"/>
    </source>
</evidence>